<dbReference type="AlphaFoldDB" id="A0A2K1DZL7"/>
<keyword evidence="3 7" id="KW-1134">Transmembrane beta strand</keyword>
<sequence>MLFTISVGAQNLSNGKQPLSDALELLSEQYQIRFSYADEHIADKVITLPKGEQSLNTILTFIQRETNLVFQEISPNNYVIINGNAPTQFLDEVLITKYLTEGISLQTDGTSKINLDEFGILPGLIEPDVLQTIQALPGIISVDERVSNLNIRGGTNDQNLILWDGIKMYQSGHFFGLISPFNPTLIHDISISKNGSSAEYGDGVSGIINMHTSDSNANKIIGGLGSNLIAYDGFAKIPVTDKIGIQVSARRSLTDVFNTPTYDQYFDRIFQDSDLTQQNNNQVTQDERFYFYDVSSKLTFKLSKKDLITVSGLKIFNSLDYRETATGIANKQSSTSKLIQESTALGIDYKRQWHSKLQTSFKISLSNYDLNSRNNDIDNNQRLIQENDVRDNRFELQANYQINQNLNYLGGYQYAEIGMSNLEDVNNPEYRRYIKDVLRSHGLFNEVSFKSNSGKTHARLGIRANYFEKFSDFFLEPRLVINQKIANDFRLELLAELKSQTASQIIDLQDDFLGVEKRRWILANNDDIPIIQSQQVSLGTHYQKKKLLISLEGYIKHVDGITTRSQGFQNQYQYTNAIGSYSVTGLDFLINQQFDNWSTWLSYSLSKNNYTFDDLNNGNQFPNNINIRHQVTFAGTYSINNLKLALGFNWRSGRPTTYYNVSNPVSGNDINYLEPNSNNLSSYFRADCSATYKINIAKNWHAHIGASLWNIFNTKNTINRYYRLTDSNTISEINTESLGMTPNVTFRVSF</sequence>
<dbReference type="Gene3D" id="2.170.130.10">
    <property type="entry name" value="TonB-dependent receptor, plug domain"/>
    <property type="match status" value="1"/>
</dbReference>
<evidence type="ECO:0000256" key="3">
    <source>
        <dbReference type="ARBA" id="ARBA00022452"/>
    </source>
</evidence>
<dbReference type="EMBL" id="POWF01000003">
    <property type="protein sequence ID" value="PNQ73480.1"/>
    <property type="molecule type" value="Genomic_DNA"/>
</dbReference>
<dbReference type="InterPro" id="IPR037066">
    <property type="entry name" value="Plug_dom_sf"/>
</dbReference>
<dbReference type="InterPro" id="IPR012910">
    <property type="entry name" value="Plug_dom"/>
</dbReference>
<dbReference type="PROSITE" id="PS52016">
    <property type="entry name" value="TONB_DEPENDENT_REC_3"/>
    <property type="match status" value="1"/>
</dbReference>
<gene>
    <name evidence="9" type="ORF">C1T31_07995</name>
</gene>
<keyword evidence="6 7" id="KW-0998">Cell outer membrane</keyword>
<evidence type="ECO:0000256" key="5">
    <source>
        <dbReference type="ARBA" id="ARBA00023136"/>
    </source>
</evidence>
<evidence type="ECO:0000256" key="1">
    <source>
        <dbReference type="ARBA" id="ARBA00004571"/>
    </source>
</evidence>
<dbReference type="InterPro" id="IPR036942">
    <property type="entry name" value="Beta-barrel_TonB_sf"/>
</dbReference>
<dbReference type="Proteomes" id="UP000236641">
    <property type="component" value="Unassembled WGS sequence"/>
</dbReference>
<evidence type="ECO:0000256" key="7">
    <source>
        <dbReference type="PROSITE-ProRule" id="PRU01360"/>
    </source>
</evidence>
<dbReference type="Gene3D" id="2.40.170.20">
    <property type="entry name" value="TonB-dependent receptor, beta-barrel domain"/>
    <property type="match status" value="1"/>
</dbReference>
<evidence type="ECO:0000313" key="9">
    <source>
        <dbReference type="EMBL" id="PNQ73480.1"/>
    </source>
</evidence>
<comment type="similarity">
    <text evidence="7">Belongs to the TonB-dependent receptor family.</text>
</comment>
<comment type="caution">
    <text evidence="9">The sequence shown here is derived from an EMBL/GenBank/DDBJ whole genome shotgun (WGS) entry which is preliminary data.</text>
</comment>
<evidence type="ECO:0000259" key="8">
    <source>
        <dbReference type="Pfam" id="PF07715"/>
    </source>
</evidence>
<organism evidence="9 10">
    <name type="scientific">Hanstruepera neustonica</name>
    <dbReference type="NCBI Taxonomy" id="1445657"/>
    <lineage>
        <taxon>Bacteria</taxon>
        <taxon>Pseudomonadati</taxon>
        <taxon>Bacteroidota</taxon>
        <taxon>Flavobacteriia</taxon>
        <taxon>Flavobacteriales</taxon>
        <taxon>Flavobacteriaceae</taxon>
        <taxon>Hanstruepera</taxon>
    </lineage>
</organism>
<keyword evidence="10" id="KW-1185">Reference proteome</keyword>
<keyword evidence="5 7" id="KW-0472">Membrane</keyword>
<dbReference type="InterPro" id="IPR039426">
    <property type="entry name" value="TonB-dep_rcpt-like"/>
</dbReference>
<name>A0A2K1DZL7_9FLAO</name>
<dbReference type="Pfam" id="PF07715">
    <property type="entry name" value="Plug"/>
    <property type="match status" value="1"/>
</dbReference>
<comment type="subcellular location">
    <subcellularLocation>
        <location evidence="1 7">Cell outer membrane</location>
        <topology evidence="1 7">Multi-pass membrane protein</topology>
    </subcellularLocation>
</comment>
<dbReference type="GO" id="GO:0009279">
    <property type="term" value="C:cell outer membrane"/>
    <property type="evidence" value="ECO:0007669"/>
    <property type="project" value="UniProtKB-SubCell"/>
</dbReference>
<evidence type="ECO:0000256" key="4">
    <source>
        <dbReference type="ARBA" id="ARBA00022692"/>
    </source>
</evidence>
<proteinExistence type="inferred from homology"/>
<accession>A0A2K1DZL7</accession>
<evidence type="ECO:0000313" key="10">
    <source>
        <dbReference type="Proteomes" id="UP000236641"/>
    </source>
</evidence>
<evidence type="ECO:0000256" key="2">
    <source>
        <dbReference type="ARBA" id="ARBA00022448"/>
    </source>
</evidence>
<feature type="domain" description="TonB-dependent receptor plug" evidence="8">
    <location>
        <begin position="129"/>
        <end position="205"/>
    </location>
</feature>
<keyword evidence="2 7" id="KW-0813">Transport</keyword>
<protein>
    <submittedName>
        <fullName evidence="9">TonB-dependent receptor</fullName>
    </submittedName>
</protein>
<keyword evidence="4 7" id="KW-0812">Transmembrane</keyword>
<reference evidence="9 10" key="1">
    <citation type="submission" date="2018-01" db="EMBL/GenBank/DDBJ databases">
        <title>The draft genome of Hanstruepera neustonica JCM19743.</title>
        <authorList>
            <person name="He R.-H."/>
            <person name="Du Z.-J."/>
        </authorList>
    </citation>
    <scope>NUCLEOTIDE SEQUENCE [LARGE SCALE GENOMIC DNA]</scope>
    <source>
        <strain evidence="9 10">JCM19743</strain>
    </source>
</reference>
<keyword evidence="9" id="KW-0675">Receptor</keyword>
<dbReference type="SUPFAM" id="SSF56935">
    <property type="entry name" value="Porins"/>
    <property type="match status" value="1"/>
</dbReference>
<evidence type="ECO:0000256" key="6">
    <source>
        <dbReference type="ARBA" id="ARBA00023237"/>
    </source>
</evidence>
<dbReference type="OrthoDB" id="9803050at2"/>